<name>A0A5B0P1I8_PUCGR</name>
<proteinExistence type="predicted"/>
<comment type="caution">
    <text evidence="1">The sequence shown here is derived from an EMBL/GenBank/DDBJ whole genome shotgun (WGS) entry which is preliminary data.</text>
</comment>
<reference evidence="1 2" key="1">
    <citation type="submission" date="2019-05" db="EMBL/GenBank/DDBJ databases">
        <title>Emergence of the Ug99 lineage of the wheat stem rust pathogen through somatic hybridization.</title>
        <authorList>
            <person name="Li F."/>
            <person name="Upadhyaya N.M."/>
            <person name="Sperschneider J."/>
            <person name="Matny O."/>
            <person name="Nguyen-Phuc H."/>
            <person name="Mago R."/>
            <person name="Raley C."/>
            <person name="Miller M.E."/>
            <person name="Silverstein K.A.T."/>
            <person name="Henningsen E."/>
            <person name="Hirsch C.D."/>
            <person name="Visser B."/>
            <person name="Pretorius Z.A."/>
            <person name="Steffenson B.J."/>
            <person name="Schwessinger B."/>
            <person name="Dodds P.N."/>
            <person name="Figueroa M."/>
        </authorList>
    </citation>
    <scope>NUCLEOTIDE SEQUENCE [LARGE SCALE GENOMIC DNA]</scope>
    <source>
        <strain evidence="1">21-0</strain>
    </source>
</reference>
<gene>
    <name evidence="1" type="ORF">PGT21_002566</name>
</gene>
<dbReference type="AlphaFoldDB" id="A0A5B0P1I8"/>
<keyword evidence="2" id="KW-1185">Reference proteome</keyword>
<accession>A0A5B0P1I8</accession>
<dbReference type="Proteomes" id="UP000324748">
    <property type="component" value="Unassembled WGS sequence"/>
</dbReference>
<evidence type="ECO:0000313" key="1">
    <source>
        <dbReference type="EMBL" id="KAA1093909.1"/>
    </source>
</evidence>
<organism evidence="1 2">
    <name type="scientific">Puccinia graminis f. sp. tritici</name>
    <dbReference type="NCBI Taxonomy" id="56615"/>
    <lineage>
        <taxon>Eukaryota</taxon>
        <taxon>Fungi</taxon>
        <taxon>Dikarya</taxon>
        <taxon>Basidiomycota</taxon>
        <taxon>Pucciniomycotina</taxon>
        <taxon>Pucciniomycetes</taxon>
        <taxon>Pucciniales</taxon>
        <taxon>Pucciniaceae</taxon>
        <taxon>Puccinia</taxon>
    </lineage>
</organism>
<sequence length="61" mass="6642">MIMSTEEIMKKTATVNRIVDGGSSVRLPVYRVRSLENWSSVAQSAGAGKLCTTLTGQWLLV</sequence>
<evidence type="ECO:0000313" key="2">
    <source>
        <dbReference type="Proteomes" id="UP000324748"/>
    </source>
</evidence>
<dbReference type="EMBL" id="VSWC01000079">
    <property type="protein sequence ID" value="KAA1093909.1"/>
    <property type="molecule type" value="Genomic_DNA"/>
</dbReference>
<protein>
    <submittedName>
        <fullName evidence="1">Uncharacterized protein</fullName>
    </submittedName>
</protein>